<accession>A0ABY5HJI2</accession>
<reference evidence="4" key="1">
    <citation type="submission" date="2021-04" db="EMBL/GenBank/DDBJ databases">
        <title>Oceanospirillales bacteria with DddD are important DMSP degraders in coastal seawater.</title>
        <authorList>
            <person name="Liu J."/>
        </authorList>
    </citation>
    <scope>NUCLEOTIDE SEQUENCE</scope>
    <source>
        <strain evidence="4">D13-1</strain>
    </source>
</reference>
<dbReference type="Pfam" id="PF00202">
    <property type="entry name" value="Aminotran_3"/>
    <property type="match status" value="1"/>
</dbReference>
<dbReference type="InterPro" id="IPR015424">
    <property type="entry name" value="PyrdxlP-dep_Trfase"/>
</dbReference>
<name>A0ABY5HJI2_9GAMM</name>
<dbReference type="GO" id="GO:0008483">
    <property type="term" value="F:transaminase activity"/>
    <property type="evidence" value="ECO:0007669"/>
    <property type="project" value="UniProtKB-KW"/>
</dbReference>
<keyword evidence="5" id="KW-1185">Reference proteome</keyword>
<evidence type="ECO:0000256" key="2">
    <source>
        <dbReference type="ARBA" id="ARBA00022898"/>
    </source>
</evidence>
<dbReference type="Proteomes" id="UP001058461">
    <property type="component" value="Chromosome"/>
</dbReference>
<organism evidence="4 5">
    <name type="scientific">Marinobacterium rhizophilum</name>
    <dbReference type="NCBI Taxonomy" id="420402"/>
    <lineage>
        <taxon>Bacteria</taxon>
        <taxon>Pseudomonadati</taxon>
        <taxon>Pseudomonadota</taxon>
        <taxon>Gammaproteobacteria</taxon>
        <taxon>Oceanospirillales</taxon>
        <taxon>Oceanospirillaceae</taxon>
        <taxon>Marinobacterium</taxon>
    </lineage>
</organism>
<keyword evidence="2 3" id="KW-0663">Pyridoxal phosphate</keyword>
<proteinExistence type="inferred from homology"/>
<dbReference type="SUPFAM" id="SSF53383">
    <property type="entry name" value="PLP-dependent transferases"/>
    <property type="match status" value="1"/>
</dbReference>
<evidence type="ECO:0000313" key="5">
    <source>
        <dbReference type="Proteomes" id="UP001058461"/>
    </source>
</evidence>
<dbReference type="InterPro" id="IPR005814">
    <property type="entry name" value="Aminotrans_3"/>
</dbReference>
<sequence>MSAVIYPTTNLAATEQLSIERGEGVYVYDSNGKQYLEGLSGLWCTSLGYGNRELIDTTAEQMGKLAYSHMFGGKTHRGGMKLAERLAEMVPVDNARVFFGSSGSDANDTHIKLLRYYFSAIGRPQKRKIIARERSYHGVTVAAASLTGLPINQTNFDLPVEALGILRTDAPHYYRGALAGESEADFVTRITSNLEQLILREGPDTIAAFIAEPITGASGVIVPPAGYYEKVQAILAKYDILFWADEVITGFGRTGNDFGCTTVGIERPALMTLAKQLSSAYMPISASVIRGDLYDAMVEPSNKLGVFGHGYTYSGHPVACAVSLKVLEIYRRDDIFGHAARMGDYLQRRLDAFRDHPLVGEVRGRGLIGAIELVADKASGRAFDGGAVGAFAQRACEQHGLITRAVAGSSIAFCPPLIINEAQIDELIEKFGKALADTQDFVTREKLLSR</sequence>
<keyword evidence="4" id="KW-0032">Aminotransferase</keyword>
<dbReference type="RefSeq" id="WP_255854629.1">
    <property type="nucleotide sequence ID" value="NZ_CP073347.1"/>
</dbReference>
<dbReference type="PANTHER" id="PTHR43094:SF1">
    <property type="entry name" value="AMINOTRANSFERASE CLASS-III"/>
    <property type="match status" value="1"/>
</dbReference>
<comment type="similarity">
    <text evidence="1 3">Belongs to the class-III pyridoxal-phosphate-dependent aminotransferase family.</text>
</comment>
<dbReference type="InterPro" id="IPR015421">
    <property type="entry name" value="PyrdxlP-dep_Trfase_major"/>
</dbReference>
<keyword evidence="4" id="KW-0808">Transferase</keyword>
<dbReference type="NCBIfam" id="NF004767">
    <property type="entry name" value="PRK06105.1"/>
    <property type="match status" value="1"/>
</dbReference>
<dbReference type="Gene3D" id="3.90.1150.10">
    <property type="entry name" value="Aspartate Aminotransferase, domain 1"/>
    <property type="match status" value="1"/>
</dbReference>
<evidence type="ECO:0000256" key="3">
    <source>
        <dbReference type="RuleBase" id="RU003560"/>
    </source>
</evidence>
<evidence type="ECO:0000313" key="4">
    <source>
        <dbReference type="EMBL" id="UTW12538.1"/>
    </source>
</evidence>
<dbReference type="InterPro" id="IPR015422">
    <property type="entry name" value="PyrdxlP-dep_Trfase_small"/>
</dbReference>
<dbReference type="EMBL" id="CP073347">
    <property type="protein sequence ID" value="UTW12538.1"/>
    <property type="molecule type" value="Genomic_DNA"/>
</dbReference>
<dbReference type="PIRSF" id="PIRSF000521">
    <property type="entry name" value="Transaminase_4ab_Lys_Orn"/>
    <property type="match status" value="1"/>
</dbReference>
<dbReference type="CDD" id="cd00610">
    <property type="entry name" value="OAT_like"/>
    <property type="match status" value="1"/>
</dbReference>
<dbReference type="Gene3D" id="3.40.640.10">
    <property type="entry name" value="Type I PLP-dependent aspartate aminotransferase-like (Major domain)"/>
    <property type="match status" value="1"/>
</dbReference>
<gene>
    <name evidence="4" type="ORF">KDW95_02300</name>
</gene>
<evidence type="ECO:0000256" key="1">
    <source>
        <dbReference type="ARBA" id="ARBA00008954"/>
    </source>
</evidence>
<protein>
    <submittedName>
        <fullName evidence="4">Aminotransferase class III-fold pyridoxal phosphate-dependent enzyme</fullName>
    </submittedName>
</protein>
<dbReference type="PANTHER" id="PTHR43094">
    <property type="entry name" value="AMINOTRANSFERASE"/>
    <property type="match status" value="1"/>
</dbReference>